<dbReference type="InterPro" id="IPR036890">
    <property type="entry name" value="HATPase_C_sf"/>
</dbReference>
<dbReference type="GO" id="GO:0004674">
    <property type="term" value="F:protein serine/threonine kinase activity"/>
    <property type="evidence" value="ECO:0007669"/>
    <property type="project" value="UniProtKB-KW"/>
</dbReference>
<keyword evidence="1" id="KW-0723">Serine/threonine-protein kinase</keyword>
<sequence length="158" mass="17214">MKGLARSRTLVESGHGAEAGRQASWWLPAELPSVRRARRLTRATLAEWGFEDQIEVAELLVSELVGNALDHTRGQARLSFAAVDGRLRCEVEDEDPELPSMRAVDVDAESGRGLFLVDMLSNCWGSVATARGKAIWFELPAFADAHVESLDALEAIAA</sequence>
<dbReference type="SUPFAM" id="SSF55874">
    <property type="entry name" value="ATPase domain of HSP90 chaperone/DNA topoisomerase II/histidine kinase"/>
    <property type="match status" value="1"/>
</dbReference>
<keyword evidence="4" id="KW-1185">Reference proteome</keyword>
<dbReference type="CDD" id="cd16936">
    <property type="entry name" value="HATPase_RsbW-like"/>
    <property type="match status" value="1"/>
</dbReference>
<dbReference type="PANTHER" id="PTHR35526">
    <property type="entry name" value="ANTI-SIGMA-F FACTOR RSBW-RELATED"/>
    <property type="match status" value="1"/>
</dbReference>
<dbReference type="OrthoDB" id="3534907at2"/>
<protein>
    <submittedName>
        <fullName evidence="3">ATP-binding protein</fullName>
    </submittedName>
</protein>
<keyword evidence="1" id="KW-0808">Transferase</keyword>
<feature type="domain" description="Histidine kinase/HSP90-like ATPase" evidence="2">
    <location>
        <begin position="27"/>
        <end position="136"/>
    </location>
</feature>
<dbReference type="PANTHER" id="PTHR35526:SF3">
    <property type="entry name" value="ANTI-SIGMA-F FACTOR RSBW"/>
    <property type="match status" value="1"/>
</dbReference>
<organism evidence="3 4">
    <name type="scientific">Nonomuraea turkmeniaca</name>
    <dbReference type="NCBI Taxonomy" id="103838"/>
    <lineage>
        <taxon>Bacteria</taxon>
        <taxon>Bacillati</taxon>
        <taxon>Actinomycetota</taxon>
        <taxon>Actinomycetes</taxon>
        <taxon>Streptosporangiales</taxon>
        <taxon>Streptosporangiaceae</taxon>
        <taxon>Nonomuraea</taxon>
    </lineage>
</organism>
<proteinExistence type="predicted"/>
<keyword evidence="3" id="KW-0547">Nucleotide-binding</keyword>
<evidence type="ECO:0000259" key="2">
    <source>
        <dbReference type="Pfam" id="PF13581"/>
    </source>
</evidence>
<name>A0A5S4F8P9_9ACTN</name>
<accession>A0A5S4F8P9</accession>
<dbReference type="EMBL" id="VCKY01000135">
    <property type="protein sequence ID" value="TMR12420.1"/>
    <property type="molecule type" value="Genomic_DNA"/>
</dbReference>
<evidence type="ECO:0000313" key="3">
    <source>
        <dbReference type="EMBL" id="TMR12420.1"/>
    </source>
</evidence>
<dbReference type="RefSeq" id="WP_138670520.1">
    <property type="nucleotide sequence ID" value="NZ_VCKY01000135.1"/>
</dbReference>
<dbReference type="Gene3D" id="3.30.565.10">
    <property type="entry name" value="Histidine kinase-like ATPase, C-terminal domain"/>
    <property type="match status" value="1"/>
</dbReference>
<dbReference type="InterPro" id="IPR050267">
    <property type="entry name" value="Anti-sigma-factor_SerPK"/>
</dbReference>
<dbReference type="Pfam" id="PF13581">
    <property type="entry name" value="HATPase_c_2"/>
    <property type="match status" value="1"/>
</dbReference>
<dbReference type="GO" id="GO:0005524">
    <property type="term" value="F:ATP binding"/>
    <property type="evidence" value="ECO:0007669"/>
    <property type="project" value="UniProtKB-KW"/>
</dbReference>
<dbReference type="Proteomes" id="UP000309128">
    <property type="component" value="Unassembled WGS sequence"/>
</dbReference>
<dbReference type="AlphaFoldDB" id="A0A5S4F8P9"/>
<evidence type="ECO:0000313" key="4">
    <source>
        <dbReference type="Proteomes" id="UP000309128"/>
    </source>
</evidence>
<dbReference type="InterPro" id="IPR003594">
    <property type="entry name" value="HATPase_dom"/>
</dbReference>
<evidence type="ECO:0000256" key="1">
    <source>
        <dbReference type="ARBA" id="ARBA00022527"/>
    </source>
</evidence>
<gene>
    <name evidence="3" type="ORF">ETD86_32760</name>
</gene>
<keyword evidence="1" id="KW-0418">Kinase</keyword>
<comment type="caution">
    <text evidence="3">The sequence shown here is derived from an EMBL/GenBank/DDBJ whole genome shotgun (WGS) entry which is preliminary data.</text>
</comment>
<keyword evidence="3" id="KW-0067">ATP-binding</keyword>
<reference evidence="3 4" key="1">
    <citation type="submission" date="2019-05" db="EMBL/GenBank/DDBJ databases">
        <title>Draft genome sequence of Nonomuraea turkmeniaca DSM 43926.</title>
        <authorList>
            <person name="Saricaoglu S."/>
            <person name="Isik K."/>
        </authorList>
    </citation>
    <scope>NUCLEOTIDE SEQUENCE [LARGE SCALE GENOMIC DNA]</scope>
    <source>
        <strain evidence="3 4">DSM 43926</strain>
    </source>
</reference>